<evidence type="ECO:0000256" key="5">
    <source>
        <dbReference type="SAM" id="Phobius"/>
    </source>
</evidence>
<dbReference type="InterPro" id="IPR005018">
    <property type="entry name" value="DOMON_domain"/>
</dbReference>
<keyword evidence="5" id="KW-0812">Transmembrane</keyword>
<dbReference type="InterPro" id="IPR045265">
    <property type="entry name" value="AIR12_DOMON"/>
</dbReference>
<dbReference type="PROSITE" id="PS50836">
    <property type="entry name" value="DOMON"/>
    <property type="match status" value="1"/>
</dbReference>
<reference evidence="8" key="2">
    <citation type="journal article" date="2017" name="Nat. Plants">
        <title>The Aegilops tauschii genome reveals multiple impacts of transposons.</title>
        <authorList>
            <person name="Zhao G."/>
            <person name="Zou C."/>
            <person name="Li K."/>
            <person name="Wang K."/>
            <person name="Li T."/>
            <person name="Gao L."/>
            <person name="Zhang X."/>
            <person name="Wang H."/>
            <person name="Yang Z."/>
            <person name="Liu X."/>
            <person name="Jiang W."/>
            <person name="Mao L."/>
            <person name="Kong X."/>
            <person name="Jiao Y."/>
            <person name="Jia J."/>
        </authorList>
    </citation>
    <scope>NUCLEOTIDE SEQUENCE [LARGE SCALE GENOMIC DNA]</scope>
    <source>
        <strain evidence="8">cv. AL8/78</strain>
    </source>
</reference>
<dbReference type="PANTHER" id="PTHR23130:SF219">
    <property type="entry name" value="DOMON DOMAIN-CONTAINING PROTEIN"/>
    <property type="match status" value="1"/>
</dbReference>
<dbReference type="Proteomes" id="UP000015105">
    <property type="component" value="Chromosome 4D"/>
</dbReference>
<evidence type="ECO:0000259" key="6">
    <source>
        <dbReference type="PROSITE" id="PS50836"/>
    </source>
</evidence>
<keyword evidence="2" id="KW-0813">Transport</keyword>
<protein>
    <recommendedName>
        <fullName evidence="6">DOMON domain-containing protein</fullName>
    </recommendedName>
</protein>
<sequence length="244" mass="25701">QHPSFHLAVHYKYPSLYLHASTTRRACNSGQLDRGRNQATPARARLPVGRALYYHTMVQLLVTVATAVLLLVAGATAQRQGCENATFPAGRSFERCNTLPVLGASLHWTYHAANGTAELAFRATSGSAGWVAWGINPSGAGMPGSNVFVASQGGRGAVSVLTTILRSTAPALDNTTLQFDVPVPPTAEYAAGAYTIYTTVALPGNSTQQNTVWQAGPLSGGDILPHPTSGPNLQSLMRLDFLSG</sequence>
<accession>A0A453IRR2</accession>
<keyword evidence="5" id="KW-1133">Transmembrane helix</keyword>
<evidence type="ECO:0000256" key="2">
    <source>
        <dbReference type="ARBA" id="ARBA00022448"/>
    </source>
</evidence>
<dbReference type="AlphaFoldDB" id="A0A453IRR2"/>
<reference evidence="7" key="5">
    <citation type="journal article" date="2021" name="G3 (Bethesda)">
        <title>Aegilops tauschii genome assembly Aet v5.0 features greater sequence contiguity and improved annotation.</title>
        <authorList>
            <person name="Wang L."/>
            <person name="Zhu T."/>
            <person name="Rodriguez J.C."/>
            <person name="Deal K.R."/>
            <person name="Dubcovsky J."/>
            <person name="McGuire P.E."/>
            <person name="Lux T."/>
            <person name="Spannagl M."/>
            <person name="Mayer K.F.X."/>
            <person name="Baldrich P."/>
            <person name="Meyers B.C."/>
            <person name="Huo N."/>
            <person name="Gu Y.Q."/>
            <person name="Zhou H."/>
            <person name="Devos K.M."/>
            <person name="Bennetzen J.L."/>
            <person name="Unver T."/>
            <person name="Budak H."/>
            <person name="Gulick P.J."/>
            <person name="Galiba G."/>
            <person name="Kalapos B."/>
            <person name="Nelson D.R."/>
            <person name="Li P."/>
            <person name="You F.M."/>
            <person name="Luo M.C."/>
            <person name="Dvorak J."/>
        </authorList>
    </citation>
    <scope>NUCLEOTIDE SEQUENCE [LARGE SCALE GENOMIC DNA]</scope>
    <source>
        <strain evidence="7">cv. AL8/78</strain>
    </source>
</reference>
<evidence type="ECO:0000256" key="3">
    <source>
        <dbReference type="ARBA" id="ARBA00022729"/>
    </source>
</evidence>
<dbReference type="Pfam" id="PF04526">
    <property type="entry name" value="DUF568"/>
    <property type="match status" value="1"/>
</dbReference>
<proteinExistence type="predicted"/>
<evidence type="ECO:0000313" key="7">
    <source>
        <dbReference type="EnsemblPlants" id="AET4Gv20653800.2"/>
    </source>
</evidence>
<keyword evidence="3" id="KW-0732">Signal</keyword>
<dbReference type="CDD" id="cd09629">
    <property type="entry name" value="DOMON_CIL1_like"/>
    <property type="match status" value="1"/>
</dbReference>
<keyword evidence="8" id="KW-1185">Reference proteome</keyword>
<reference evidence="7" key="3">
    <citation type="journal article" date="2017" name="Nature">
        <title>Genome sequence of the progenitor of the wheat D genome Aegilops tauschii.</title>
        <authorList>
            <person name="Luo M.C."/>
            <person name="Gu Y.Q."/>
            <person name="Puiu D."/>
            <person name="Wang H."/>
            <person name="Twardziok S.O."/>
            <person name="Deal K.R."/>
            <person name="Huo N."/>
            <person name="Zhu T."/>
            <person name="Wang L."/>
            <person name="Wang Y."/>
            <person name="McGuire P.E."/>
            <person name="Liu S."/>
            <person name="Long H."/>
            <person name="Ramasamy R.K."/>
            <person name="Rodriguez J.C."/>
            <person name="Van S.L."/>
            <person name="Yuan L."/>
            <person name="Wang Z."/>
            <person name="Xia Z."/>
            <person name="Xiao L."/>
            <person name="Anderson O.D."/>
            <person name="Ouyang S."/>
            <person name="Liang Y."/>
            <person name="Zimin A.V."/>
            <person name="Pertea G."/>
            <person name="Qi P."/>
            <person name="Bennetzen J.L."/>
            <person name="Dai X."/>
            <person name="Dawson M.W."/>
            <person name="Muller H.G."/>
            <person name="Kugler K."/>
            <person name="Rivarola-Duarte L."/>
            <person name="Spannagl M."/>
            <person name="Mayer K.F.X."/>
            <person name="Lu F.H."/>
            <person name="Bevan M.W."/>
            <person name="Leroy P."/>
            <person name="Li P."/>
            <person name="You F.M."/>
            <person name="Sun Q."/>
            <person name="Liu Z."/>
            <person name="Lyons E."/>
            <person name="Wicker T."/>
            <person name="Salzberg S.L."/>
            <person name="Devos K.M."/>
            <person name="Dvorak J."/>
        </authorList>
    </citation>
    <scope>NUCLEOTIDE SEQUENCE [LARGE SCALE GENOMIC DNA]</scope>
    <source>
        <strain evidence="7">cv. AL8/78</strain>
    </source>
</reference>
<organism evidence="7 8">
    <name type="scientific">Aegilops tauschii subsp. strangulata</name>
    <name type="common">Goatgrass</name>
    <dbReference type="NCBI Taxonomy" id="200361"/>
    <lineage>
        <taxon>Eukaryota</taxon>
        <taxon>Viridiplantae</taxon>
        <taxon>Streptophyta</taxon>
        <taxon>Embryophyta</taxon>
        <taxon>Tracheophyta</taxon>
        <taxon>Spermatophyta</taxon>
        <taxon>Magnoliopsida</taxon>
        <taxon>Liliopsida</taxon>
        <taxon>Poales</taxon>
        <taxon>Poaceae</taxon>
        <taxon>BOP clade</taxon>
        <taxon>Pooideae</taxon>
        <taxon>Triticodae</taxon>
        <taxon>Triticeae</taxon>
        <taxon>Triticinae</taxon>
        <taxon>Aegilops</taxon>
    </lineage>
</organism>
<dbReference type="Gramene" id="AET4Gv20653800.2">
    <property type="protein sequence ID" value="AET4Gv20653800.2"/>
    <property type="gene ID" value="AET4Gv20653800"/>
</dbReference>
<evidence type="ECO:0000313" key="8">
    <source>
        <dbReference type="Proteomes" id="UP000015105"/>
    </source>
</evidence>
<dbReference type="PANTHER" id="PTHR23130">
    <property type="entry name" value="CYTOCHROME B561 AND DOMON DOMAIN-CONTAINING PROTEIN"/>
    <property type="match status" value="1"/>
</dbReference>
<reference evidence="8" key="1">
    <citation type="journal article" date="2014" name="Science">
        <title>Ancient hybridizations among the ancestral genomes of bread wheat.</title>
        <authorList>
            <consortium name="International Wheat Genome Sequencing Consortium,"/>
            <person name="Marcussen T."/>
            <person name="Sandve S.R."/>
            <person name="Heier L."/>
            <person name="Spannagl M."/>
            <person name="Pfeifer M."/>
            <person name="Jakobsen K.S."/>
            <person name="Wulff B.B."/>
            <person name="Steuernagel B."/>
            <person name="Mayer K.F."/>
            <person name="Olsen O.A."/>
        </authorList>
    </citation>
    <scope>NUCLEOTIDE SEQUENCE [LARGE SCALE GENOMIC DNA]</scope>
    <source>
        <strain evidence="8">cv. AL8/78</strain>
    </source>
</reference>
<dbReference type="STRING" id="200361.A0A453IRR2"/>
<evidence type="ECO:0000256" key="1">
    <source>
        <dbReference type="ARBA" id="ARBA00004370"/>
    </source>
</evidence>
<dbReference type="EnsemblPlants" id="AET4Gv20653800.2">
    <property type="protein sequence ID" value="AET4Gv20653800.2"/>
    <property type="gene ID" value="AET4Gv20653800"/>
</dbReference>
<keyword evidence="4 5" id="KW-0472">Membrane</keyword>
<comment type="subcellular location">
    <subcellularLocation>
        <location evidence="1">Membrane</location>
    </subcellularLocation>
</comment>
<feature type="domain" description="DOMON" evidence="6">
    <location>
        <begin position="102"/>
        <end position="216"/>
    </location>
</feature>
<dbReference type="GO" id="GO:0016020">
    <property type="term" value="C:membrane"/>
    <property type="evidence" value="ECO:0007669"/>
    <property type="project" value="UniProtKB-SubCell"/>
</dbReference>
<feature type="transmembrane region" description="Helical" evidence="5">
    <location>
        <begin position="52"/>
        <end position="75"/>
    </location>
</feature>
<reference evidence="7" key="4">
    <citation type="submission" date="2019-03" db="UniProtKB">
        <authorList>
            <consortium name="EnsemblPlants"/>
        </authorList>
    </citation>
    <scope>IDENTIFICATION</scope>
</reference>
<evidence type="ECO:0000256" key="4">
    <source>
        <dbReference type="ARBA" id="ARBA00023136"/>
    </source>
</evidence>
<name>A0A453IRR2_AEGTS</name>